<gene>
    <name evidence="1 3 4" type="ORF">SRAE_1000076900</name>
</gene>
<dbReference type="Proteomes" id="UP000035682">
    <property type="component" value="Unplaced"/>
</dbReference>
<dbReference type="RefSeq" id="XP_024501701.1">
    <property type="nucleotide sequence ID" value="XM_024647644.1"/>
</dbReference>
<sequence>MNHSPFFKKIFNADQKNYVHVEYFDGWLINSLQSHEISEMPFLSRHTINNFNNKDFVYTNQILGQLLVFNYSRTRFIYWINTYIGGTIAEAEYLYDVLKKYTTAEPVREGNGSIV</sequence>
<organism evidence="1">
    <name type="scientific">Strongyloides ratti</name>
    <name type="common">Parasitic roundworm</name>
    <dbReference type="NCBI Taxonomy" id="34506"/>
    <lineage>
        <taxon>Eukaryota</taxon>
        <taxon>Metazoa</taxon>
        <taxon>Ecdysozoa</taxon>
        <taxon>Nematoda</taxon>
        <taxon>Chromadorea</taxon>
        <taxon>Rhabditida</taxon>
        <taxon>Tylenchina</taxon>
        <taxon>Panagrolaimomorpha</taxon>
        <taxon>Strongyloidoidea</taxon>
        <taxon>Strongyloididae</taxon>
        <taxon>Strongyloides</taxon>
    </lineage>
</organism>
<evidence type="ECO:0000313" key="3">
    <source>
        <dbReference type="WBParaSite" id="SRAE_1000076900.1"/>
    </source>
</evidence>
<dbReference type="WormBase" id="SRAE_1000076900">
    <property type="protein sequence ID" value="SRP11953"/>
    <property type="gene ID" value="WBGene00257369"/>
</dbReference>
<dbReference type="WBParaSite" id="SRAE_1000076900.1">
    <property type="protein sequence ID" value="SRAE_1000076900.1"/>
    <property type="gene ID" value="WBGene00257369"/>
</dbReference>
<dbReference type="AlphaFoldDB" id="A0A090L4R5"/>
<proteinExistence type="predicted"/>
<dbReference type="SUPFAM" id="SSF47798">
    <property type="entry name" value="Barrier-to-autointegration factor, BAF"/>
    <property type="match status" value="1"/>
</dbReference>
<evidence type="ECO:0000313" key="1">
    <source>
        <dbReference type="EMBL" id="CEF62499.1"/>
    </source>
</evidence>
<dbReference type="CTD" id="36374864"/>
<dbReference type="EMBL" id="LN609528">
    <property type="protein sequence ID" value="CEF62499.1"/>
    <property type="molecule type" value="Genomic_DNA"/>
</dbReference>
<dbReference type="Pfam" id="PF02961">
    <property type="entry name" value="SAM_BAF"/>
    <property type="match status" value="1"/>
</dbReference>
<protein>
    <submittedName>
        <fullName evidence="1 3">Barrier-to-autointegration factor, BAF family-containing protein</fullName>
    </submittedName>
</protein>
<dbReference type="Gene3D" id="1.10.150.40">
    <property type="entry name" value="Barrier-to-autointegration factor, BAF"/>
    <property type="match status" value="1"/>
</dbReference>
<reference evidence="3" key="2">
    <citation type="submission" date="2020-12" db="UniProtKB">
        <authorList>
            <consortium name="WormBaseParasite"/>
        </authorList>
    </citation>
    <scope>IDENTIFICATION</scope>
</reference>
<reference evidence="1 2" key="1">
    <citation type="submission" date="2014-09" db="EMBL/GenBank/DDBJ databases">
        <authorList>
            <person name="Martin A.A."/>
        </authorList>
    </citation>
    <scope>NUCLEOTIDE SEQUENCE</scope>
    <source>
        <strain evidence="2">ED321</strain>
        <strain evidence="1">ED321 Heterogonic</strain>
    </source>
</reference>
<dbReference type="GO" id="GO:0003677">
    <property type="term" value="F:DNA binding"/>
    <property type="evidence" value="ECO:0007669"/>
    <property type="project" value="InterPro"/>
</dbReference>
<evidence type="ECO:0000313" key="2">
    <source>
        <dbReference type="Proteomes" id="UP000035682"/>
    </source>
</evidence>
<dbReference type="InterPro" id="IPR004122">
    <property type="entry name" value="BAF_prot"/>
</dbReference>
<name>A0A090L4R5_STRRB</name>
<dbReference type="InterPro" id="IPR036617">
    <property type="entry name" value="BAF_sf"/>
</dbReference>
<keyword evidence="2" id="KW-1185">Reference proteome</keyword>
<dbReference type="GeneID" id="36374864"/>
<accession>A0A090L4R5</accession>
<evidence type="ECO:0000313" key="4">
    <source>
        <dbReference type="WormBase" id="SRAE_1000076900"/>
    </source>
</evidence>